<protein>
    <submittedName>
        <fullName evidence="1">Thermonuclease family protein</fullName>
    </submittedName>
</protein>
<evidence type="ECO:0000313" key="1">
    <source>
        <dbReference type="EMBL" id="MFM9330789.1"/>
    </source>
</evidence>
<name>A0ACC7P3H4_9BACL</name>
<dbReference type="Proteomes" id="UP001631969">
    <property type="component" value="Unassembled WGS sequence"/>
</dbReference>
<accession>A0ACC7P3H4</accession>
<evidence type="ECO:0000313" key="2">
    <source>
        <dbReference type="Proteomes" id="UP001631969"/>
    </source>
</evidence>
<keyword evidence="2" id="KW-1185">Reference proteome</keyword>
<comment type="caution">
    <text evidence="1">The sequence shown here is derived from an EMBL/GenBank/DDBJ whole genome shotgun (WGS) entry which is preliminary data.</text>
</comment>
<organism evidence="1 2">
    <name type="scientific">Paenibacillus mesotrionivorans</name>
    <dbReference type="NCBI Taxonomy" id="3160968"/>
    <lineage>
        <taxon>Bacteria</taxon>
        <taxon>Bacillati</taxon>
        <taxon>Bacillota</taxon>
        <taxon>Bacilli</taxon>
        <taxon>Bacillales</taxon>
        <taxon>Paenibacillaceae</taxon>
        <taxon>Paenibacillus</taxon>
    </lineage>
</organism>
<gene>
    <name evidence="1" type="ORF">ACI1P1_21095</name>
</gene>
<dbReference type="EMBL" id="JBJURJ010000015">
    <property type="protein sequence ID" value="MFM9330789.1"/>
    <property type="molecule type" value="Genomic_DNA"/>
</dbReference>
<proteinExistence type="predicted"/>
<sequence>MKKWGWIICLLLAACTNGQGAPPSAGTTSPGIGGTVEASVTRTIDGDTIEVAIGSRKETVRMILVDTPEIRKPGLQEPQPFGLEAAAFTRKLLTGKEVRLERDISAKDAYGRSLYYVWLDDKLVNRLLLEEGLARVAVFPPDVKYVEDFRSAAAEAQAGGKGIWSVENYVTDRGFREPSAPSAASPKSNGIHR</sequence>
<reference evidence="1" key="1">
    <citation type="submission" date="2024-12" db="EMBL/GenBank/DDBJ databases">
        <authorList>
            <person name="Wu N."/>
        </authorList>
    </citation>
    <scope>NUCLEOTIDE SEQUENCE</scope>
    <source>
        <strain evidence="1">P15</strain>
    </source>
</reference>